<name>I7IHM0_BABMR</name>
<sequence>MNLGNSIILDQNPDYIPRRRVPFCPQASGTSFLSIFWSLAKSYYNLSRSELSLSSSVLQTRLINFIVKFTQFISGKIEPFDHIIDASANSLSAIISSDNQGIIILTTVNQNTNKEYIKEYDEHPSFQPTDIDSSYQPILQLTYVKNQDEQEFLTLGYVKETSVQNDIVQHFTLTKQQSSMIAEFTVTFATLNQCMSLGISILVGFCCGRIEHWFQISCSDLRWNGGTWKNSGIVILPYSATKCEFSPLGDIAYAFSKGHDLYLIEITGYELKEMVLENTSNTVSATWCGPRQIFLLTKLGELLLYKQNDLGKWIKTALFDVSSQLGANDYIGAKIKIVRGRVAFLLPPGANKISILSWERGLALPECTMLTLKRTNDEEIVGVSDFDVDSTGTCIGVINMDKSTVLFYAILGQYQNKFICTANNEGKVAENIRFIEYVIGDKVMAAIRWIGDGVGMSQVCSFELPPRTAVWNMDKHVAWRGRQSFKRVDPYGGKMAPENEKAKFGPERKGPLRDNWYPTTRADWRQDTHIPLAKPWYWDY</sequence>
<accession>I7IHM0</accession>
<protein>
    <submittedName>
        <fullName evidence="1">Uncharacterized protein</fullName>
    </submittedName>
</protein>
<evidence type="ECO:0000313" key="1">
    <source>
        <dbReference type="EMBL" id="CCF76047.1"/>
    </source>
</evidence>
<dbReference type="RefSeq" id="XP_012650455.1">
    <property type="nucleotide sequence ID" value="XM_012795001.1"/>
</dbReference>
<dbReference type="AlphaFoldDB" id="I7IHM0"/>
<dbReference type="VEuPathDB" id="PiroplasmaDB:BmR1_04g09380"/>
<evidence type="ECO:0000313" key="2">
    <source>
        <dbReference type="Proteomes" id="UP000002899"/>
    </source>
</evidence>
<keyword evidence="2" id="KW-1185">Reference proteome</keyword>
<reference evidence="1 2" key="3">
    <citation type="journal article" date="2016" name="Sci. Rep.">
        <title>Genome-wide diversity and gene expression profiling of Babesia microti isolates identify polymorphic genes that mediate host-pathogen interactions.</title>
        <authorList>
            <person name="Silva J.C."/>
            <person name="Cornillot E."/>
            <person name="McCracken C."/>
            <person name="Usmani-Brown S."/>
            <person name="Dwivedi A."/>
            <person name="Ifeonu O.O."/>
            <person name="Crabtree J."/>
            <person name="Gotia H.T."/>
            <person name="Virji A.Z."/>
            <person name="Reynes C."/>
            <person name="Colinge J."/>
            <person name="Kumar V."/>
            <person name="Lawres L."/>
            <person name="Pazzi J.E."/>
            <person name="Pablo J.V."/>
            <person name="Hung C."/>
            <person name="Brancato J."/>
            <person name="Kumari P."/>
            <person name="Orvis J."/>
            <person name="Tretina K."/>
            <person name="Chibucos M."/>
            <person name="Ott S."/>
            <person name="Sadzewicz L."/>
            <person name="Sengamalay N."/>
            <person name="Shetty A.C."/>
            <person name="Su Q."/>
            <person name="Tallon L."/>
            <person name="Fraser C.M."/>
            <person name="Frutos R."/>
            <person name="Molina D.M."/>
            <person name="Krause P.J."/>
            <person name="Ben Mamoun C."/>
        </authorList>
    </citation>
    <scope>NUCLEOTIDE SEQUENCE [LARGE SCALE GENOMIC DNA]</scope>
    <source>
        <strain evidence="1 2">RI</strain>
    </source>
</reference>
<dbReference type="GeneID" id="24426501"/>
<dbReference type="Proteomes" id="UP000002899">
    <property type="component" value="Chromosome IV"/>
</dbReference>
<gene>
    <name evidence="1" type="ORF">BmR1_04g09380</name>
</gene>
<dbReference type="KEGG" id="bmic:BmR1_04g09380"/>
<organism evidence="1 2">
    <name type="scientific">Babesia microti (strain RI)</name>
    <dbReference type="NCBI Taxonomy" id="1133968"/>
    <lineage>
        <taxon>Eukaryota</taxon>
        <taxon>Sar</taxon>
        <taxon>Alveolata</taxon>
        <taxon>Apicomplexa</taxon>
        <taxon>Aconoidasida</taxon>
        <taxon>Piroplasmida</taxon>
        <taxon>Babesiidae</taxon>
        <taxon>Babesia</taxon>
    </lineage>
</organism>
<proteinExistence type="predicted"/>
<reference evidence="1 2" key="1">
    <citation type="journal article" date="2012" name="Nucleic Acids Res.">
        <title>Sequencing of the smallest Apicomplexan genome from the human pathogen Babesia microti.</title>
        <authorList>
            <person name="Cornillot E."/>
            <person name="Hadj-Kaddour K."/>
            <person name="Dassouli A."/>
            <person name="Noel B."/>
            <person name="Ranwez V."/>
            <person name="Vacherie B."/>
            <person name="Augagneur Y."/>
            <person name="Bres V."/>
            <person name="Duclos A."/>
            <person name="Randazzo S."/>
            <person name="Carcy B."/>
            <person name="Debierre-Grockiego F."/>
            <person name="Delbecq S."/>
            <person name="Moubri-Menage K."/>
            <person name="Shams-Eldin H."/>
            <person name="Usmani-Brown S."/>
            <person name="Bringaud F."/>
            <person name="Wincker P."/>
            <person name="Vivares C.P."/>
            <person name="Schwarz R.T."/>
            <person name="Schetters T.P."/>
            <person name="Krause P.J."/>
            <person name="Gorenflot A."/>
            <person name="Berry V."/>
            <person name="Barbe V."/>
            <person name="Ben Mamoun C."/>
        </authorList>
    </citation>
    <scope>NUCLEOTIDE SEQUENCE [LARGE SCALE GENOMIC DNA]</scope>
    <source>
        <strain evidence="1 2">RI</strain>
    </source>
</reference>
<dbReference type="EMBL" id="LN871599">
    <property type="protein sequence ID" value="CCF76047.1"/>
    <property type="molecule type" value="Genomic_DNA"/>
</dbReference>
<reference evidence="1 2" key="2">
    <citation type="journal article" date="2013" name="PLoS ONE">
        <title>Whole genome mapping and re-organization of the nuclear and mitochondrial genomes of Babesia microti isolates.</title>
        <authorList>
            <person name="Cornillot E."/>
            <person name="Dassouli A."/>
            <person name="Garg A."/>
            <person name="Pachikara N."/>
            <person name="Randazzo S."/>
            <person name="Depoix D."/>
            <person name="Carcy B."/>
            <person name="Delbecq S."/>
            <person name="Frutos R."/>
            <person name="Silva J.C."/>
            <person name="Sutton R."/>
            <person name="Krause P.J."/>
            <person name="Mamoun C.B."/>
        </authorList>
    </citation>
    <scope>NUCLEOTIDE SEQUENCE [LARGE SCALE GENOMIC DNA]</scope>
    <source>
        <strain evidence="1 2">RI</strain>
    </source>
</reference>